<evidence type="ECO:0000256" key="2">
    <source>
        <dbReference type="ARBA" id="ARBA00023157"/>
    </source>
</evidence>
<evidence type="ECO:0000256" key="1">
    <source>
        <dbReference type="ARBA" id="ARBA00022729"/>
    </source>
</evidence>
<accession>A0A8S1H2V6</accession>
<evidence type="ECO:0000313" key="5">
    <source>
        <dbReference type="EMBL" id="CAD6189108.1"/>
    </source>
</evidence>
<sequence>MVCSNNGHCECNRCVCNAGKTGAFCGSDEEIAETTLAPKEASSESEEDQKVDGEDAAEKTLEENVDKVDKNIVATSGSAVHKLSVALAALVLIFV</sequence>
<feature type="region of interest" description="Disordered" evidence="3">
    <location>
        <begin position="35"/>
        <end position="61"/>
    </location>
</feature>
<keyword evidence="6" id="KW-1185">Reference proteome</keyword>
<comment type="caution">
    <text evidence="5">The sequence shown here is derived from an EMBL/GenBank/DDBJ whole genome shotgun (WGS) entry which is preliminary data.</text>
</comment>
<evidence type="ECO:0000313" key="6">
    <source>
        <dbReference type="Proteomes" id="UP000835052"/>
    </source>
</evidence>
<proteinExistence type="predicted"/>
<protein>
    <recommendedName>
        <fullName evidence="4">Epidermal growth factor-like domain-containing protein</fullName>
    </recommendedName>
</protein>
<dbReference type="AlphaFoldDB" id="A0A8S1H2V6"/>
<evidence type="ECO:0000256" key="3">
    <source>
        <dbReference type="SAM" id="MobiDB-lite"/>
    </source>
</evidence>
<dbReference type="Pfam" id="PF07974">
    <property type="entry name" value="EGF_2"/>
    <property type="match status" value="1"/>
</dbReference>
<dbReference type="OrthoDB" id="5877163at2759"/>
<dbReference type="InterPro" id="IPR057243">
    <property type="entry name" value="Integrin_I-EGF_CS"/>
</dbReference>
<feature type="compositionally biased region" description="Basic and acidic residues" evidence="3">
    <location>
        <begin position="48"/>
        <end position="61"/>
    </location>
</feature>
<evidence type="ECO:0000259" key="4">
    <source>
        <dbReference type="Pfam" id="PF07974"/>
    </source>
</evidence>
<keyword evidence="1" id="KW-0732">Signal</keyword>
<dbReference type="EMBL" id="CAJGYM010000010">
    <property type="protein sequence ID" value="CAD6189108.1"/>
    <property type="molecule type" value="Genomic_DNA"/>
</dbReference>
<dbReference type="InterPro" id="IPR013111">
    <property type="entry name" value="EGF_extracell"/>
</dbReference>
<organism evidence="5 6">
    <name type="scientific">Caenorhabditis auriculariae</name>
    <dbReference type="NCBI Taxonomy" id="2777116"/>
    <lineage>
        <taxon>Eukaryota</taxon>
        <taxon>Metazoa</taxon>
        <taxon>Ecdysozoa</taxon>
        <taxon>Nematoda</taxon>
        <taxon>Chromadorea</taxon>
        <taxon>Rhabditida</taxon>
        <taxon>Rhabditina</taxon>
        <taxon>Rhabditomorpha</taxon>
        <taxon>Rhabditoidea</taxon>
        <taxon>Rhabditidae</taxon>
        <taxon>Peloderinae</taxon>
        <taxon>Caenorhabditis</taxon>
    </lineage>
</organism>
<keyword evidence="2" id="KW-1015">Disulfide bond</keyword>
<dbReference type="PROSITE" id="PS00243">
    <property type="entry name" value="I_EGF_1"/>
    <property type="match status" value="1"/>
</dbReference>
<gene>
    <name evidence="5" type="ORF">CAUJ_LOCUS5027</name>
</gene>
<feature type="domain" description="Epidermal growth factor-like" evidence="4">
    <location>
        <begin position="2"/>
        <end position="25"/>
    </location>
</feature>
<dbReference type="Proteomes" id="UP000835052">
    <property type="component" value="Unassembled WGS sequence"/>
</dbReference>
<name>A0A8S1H2V6_9PELO</name>
<reference evidence="5" key="1">
    <citation type="submission" date="2020-10" db="EMBL/GenBank/DDBJ databases">
        <authorList>
            <person name="Kikuchi T."/>
        </authorList>
    </citation>
    <scope>NUCLEOTIDE SEQUENCE</scope>
    <source>
        <strain evidence="5">NKZ352</strain>
    </source>
</reference>
<dbReference type="Gene3D" id="2.10.25.10">
    <property type="entry name" value="Laminin"/>
    <property type="match status" value="1"/>
</dbReference>